<dbReference type="InterPro" id="IPR036225">
    <property type="entry name" value="SRP/SRP_N"/>
</dbReference>
<dbReference type="STRING" id="35525.A0A162D7B5"/>
<accession>A0A162D7B5</accession>
<keyword evidence="6" id="KW-0472">Membrane</keyword>
<dbReference type="InterPro" id="IPR003593">
    <property type="entry name" value="AAA+_ATPase"/>
</dbReference>
<comment type="caution">
    <text evidence="8">The sequence shown here is derived from an EMBL/GenBank/DDBJ whole genome shotgun (WGS) entry which is preliminary data.</text>
</comment>
<dbReference type="SMART" id="SM00382">
    <property type="entry name" value="AAA"/>
    <property type="match status" value="1"/>
</dbReference>
<dbReference type="SUPFAM" id="SSF64356">
    <property type="entry name" value="SNARE-like"/>
    <property type="match status" value="1"/>
</dbReference>
<dbReference type="GO" id="GO:0006886">
    <property type="term" value="P:intracellular protein transport"/>
    <property type="evidence" value="ECO:0007669"/>
    <property type="project" value="InterPro"/>
</dbReference>
<dbReference type="PROSITE" id="PS00300">
    <property type="entry name" value="SRP54"/>
    <property type="match status" value="1"/>
</dbReference>
<dbReference type="GO" id="GO:0006614">
    <property type="term" value="P:SRP-dependent cotranslational protein targeting to membrane"/>
    <property type="evidence" value="ECO:0007669"/>
    <property type="project" value="InterPro"/>
</dbReference>
<dbReference type="Proteomes" id="UP000076858">
    <property type="component" value="Unassembled WGS sequence"/>
</dbReference>
<gene>
    <name evidence="8" type="ORF">APZ42_028282</name>
</gene>
<keyword evidence="4" id="KW-0256">Endoplasmic reticulum</keyword>
<name>A0A162D7B5_9CRUS</name>
<dbReference type="SUPFAM" id="SSF47364">
    <property type="entry name" value="Domain of the SRP/SRP receptor G-proteins"/>
    <property type="match status" value="1"/>
</dbReference>
<evidence type="ECO:0000256" key="7">
    <source>
        <dbReference type="ARBA" id="ARBA00023170"/>
    </source>
</evidence>
<dbReference type="FunFam" id="3.30.450.60:FF:000015">
    <property type="entry name" value="Signal recognition particle receptor subunit alpha"/>
    <property type="match status" value="1"/>
</dbReference>
<evidence type="ECO:0000256" key="3">
    <source>
        <dbReference type="ARBA" id="ARBA00022741"/>
    </source>
</evidence>
<dbReference type="AlphaFoldDB" id="A0A162D7B5"/>
<evidence type="ECO:0000313" key="9">
    <source>
        <dbReference type="Proteomes" id="UP000076858"/>
    </source>
</evidence>
<dbReference type="InterPro" id="IPR007222">
    <property type="entry name" value="Sig_recog_particle_rcpt_asu_N"/>
</dbReference>
<dbReference type="FunFam" id="3.40.50.300:FF:000188">
    <property type="entry name" value="signal recognition particle receptor subunit alpha"/>
    <property type="match status" value="1"/>
</dbReference>
<dbReference type="Gene3D" id="1.20.120.140">
    <property type="entry name" value="Signal recognition particle SRP54, nucleotide-binding domain"/>
    <property type="match status" value="1"/>
</dbReference>
<evidence type="ECO:0000256" key="2">
    <source>
        <dbReference type="ARBA" id="ARBA00008531"/>
    </source>
</evidence>
<evidence type="ECO:0000256" key="1">
    <source>
        <dbReference type="ARBA" id="ARBA00004397"/>
    </source>
</evidence>
<dbReference type="SMART" id="SM00963">
    <property type="entry name" value="SRP54_N"/>
    <property type="match status" value="1"/>
</dbReference>
<reference evidence="8 9" key="1">
    <citation type="submission" date="2016-03" db="EMBL/GenBank/DDBJ databases">
        <title>EvidentialGene: Evidence-directed Construction of Genes on Genomes.</title>
        <authorList>
            <person name="Gilbert D.G."/>
            <person name="Choi J.-H."/>
            <person name="Mockaitis K."/>
            <person name="Colbourne J."/>
            <person name="Pfrender M."/>
        </authorList>
    </citation>
    <scope>NUCLEOTIDE SEQUENCE [LARGE SCALE GENOMIC DNA]</scope>
    <source>
        <strain evidence="8 9">Xinb3</strain>
        <tissue evidence="8">Complete organism</tissue>
    </source>
</reference>
<evidence type="ECO:0000313" key="8">
    <source>
        <dbReference type="EMBL" id="KZS07914.1"/>
    </source>
</evidence>
<dbReference type="GO" id="GO:0005525">
    <property type="term" value="F:GTP binding"/>
    <property type="evidence" value="ECO:0007669"/>
    <property type="project" value="UniProtKB-KW"/>
</dbReference>
<dbReference type="InterPro" id="IPR013822">
    <property type="entry name" value="Signal_recog_particl_SRP54_hlx"/>
</dbReference>
<dbReference type="GO" id="GO:0003924">
    <property type="term" value="F:GTPase activity"/>
    <property type="evidence" value="ECO:0007669"/>
    <property type="project" value="InterPro"/>
</dbReference>
<dbReference type="Gene3D" id="3.30.450.60">
    <property type="match status" value="1"/>
</dbReference>
<dbReference type="Pfam" id="PF04086">
    <property type="entry name" value="SRP-alpha_N"/>
    <property type="match status" value="1"/>
</dbReference>
<dbReference type="PANTHER" id="PTHR43134">
    <property type="entry name" value="SIGNAL RECOGNITION PARTICLE RECEPTOR SUBUNIT ALPHA"/>
    <property type="match status" value="1"/>
</dbReference>
<dbReference type="CDD" id="cd17876">
    <property type="entry name" value="SRalpha_C"/>
    <property type="match status" value="1"/>
</dbReference>
<sequence length="630" mass="70414">MLDFFSIFSKGGIVLWCFQGTSQIFTSSVNALIKAVILQERTGQLSYDHDNVTLKYKLDNEFELVYVVAYQKILKLSYVDKFLNDIHMEFRDAYKNELQLQQFGKNFEISEMFTSILKSAEEWGKLQAAAPKVMKSFEESQKSKKTVASMIERKGDDKENKKVKKVEIKVPDVKIPEPINVELSEEDLIQQKRREFAEKMAAGKNKSKPTTEKLKSPKAASKKSKESRVWPLGGAPKDMETLDYTKDKDLGESPLPQQAVYLPDPKAIGTLQGEVRDMDFESESEEEEEDVEERGKNDYVPQQVSQQKKKTGIFSLFKNLVGSKTISEEDMAPVLDKMRDHLIAKNVASEIAGKLCDSVAAKLNGKVLGTFESLANTVKASLTESLVQILSPRRRVDILRDVYESQKQKRPYVMSFCGVNGVGKSTNLAKICFWLIENNFRVLIAACDTFRAGAVEQLRTHMRHLNSIHPPEKHGGLQMVQLYEKGYGKDAAGIALEAINHAQEAGIDVVMIDTAGRMQDNEPLMRALAKLIKVNEPDLVLFVGEALVGNEAVDQLVKFNQALADYSASENPHTIDGIVLTKFDTIDDKVGAAISMTYITGQPIVFIGTGQTYADLKTLNVKAVVSILMK</sequence>
<dbReference type="InterPro" id="IPR000897">
    <property type="entry name" value="SRP54_GTPase_dom"/>
</dbReference>
<dbReference type="SMART" id="SM00962">
    <property type="entry name" value="SRP54"/>
    <property type="match status" value="1"/>
</dbReference>
<dbReference type="EMBL" id="LRGB01002384">
    <property type="protein sequence ID" value="KZS07914.1"/>
    <property type="molecule type" value="Genomic_DNA"/>
</dbReference>
<evidence type="ECO:0000256" key="5">
    <source>
        <dbReference type="ARBA" id="ARBA00023134"/>
    </source>
</evidence>
<dbReference type="Pfam" id="PF02881">
    <property type="entry name" value="SRP54_N"/>
    <property type="match status" value="1"/>
</dbReference>
<dbReference type="GO" id="GO:0005047">
    <property type="term" value="F:signal recognition particle binding"/>
    <property type="evidence" value="ECO:0007669"/>
    <property type="project" value="InterPro"/>
</dbReference>
<keyword evidence="9" id="KW-1185">Reference proteome</keyword>
<evidence type="ECO:0000256" key="6">
    <source>
        <dbReference type="ARBA" id="ARBA00023136"/>
    </source>
</evidence>
<keyword evidence="7 8" id="KW-0675">Receptor</keyword>
<dbReference type="InterPro" id="IPR042101">
    <property type="entry name" value="SRP54_N_sf"/>
</dbReference>
<dbReference type="InterPro" id="IPR027417">
    <property type="entry name" value="P-loop_NTPase"/>
</dbReference>
<dbReference type="GO" id="GO:0005785">
    <property type="term" value="C:signal recognition particle receptor complex"/>
    <property type="evidence" value="ECO:0007669"/>
    <property type="project" value="InterPro"/>
</dbReference>
<proteinExistence type="inferred from homology"/>
<dbReference type="OrthoDB" id="1727884at2759"/>
<keyword evidence="5" id="KW-0342">GTP-binding</keyword>
<comment type="similarity">
    <text evidence="2">Belongs to the GTP-binding SRP family.</text>
</comment>
<dbReference type="Pfam" id="PF00448">
    <property type="entry name" value="SRP54"/>
    <property type="match status" value="1"/>
</dbReference>
<dbReference type="InterPro" id="IPR011012">
    <property type="entry name" value="Longin-like_dom_sf"/>
</dbReference>
<dbReference type="Gene3D" id="3.40.50.300">
    <property type="entry name" value="P-loop containing nucleotide triphosphate hydrolases"/>
    <property type="match status" value="1"/>
</dbReference>
<keyword evidence="3" id="KW-0547">Nucleotide-binding</keyword>
<organism evidence="8 9">
    <name type="scientific">Daphnia magna</name>
    <dbReference type="NCBI Taxonomy" id="35525"/>
    <lineage>
        <taxon>Eukaryota</taxon>
        <taxon>Metazoa</taxon>
        <taxon>Ecdysozoa</taxon>
        <taxon>Arthropoda</taxon>
        <taxon>Crustacea</taxon>
        <taxon>Branchiopoda</taxon>
        <taxon>Diplostraca</taxon>
        <taxon>Cladocera</taxon>
        <taxon>Anomopoda</taxon>
        <taxon>Daphniidae</taxon>
        <taxon>Daphnia</taxon>
    </lineage>
</organism>
<protein>
    <submittedName>
        <fullName evidence="8">Signal recognition particle receptor subunit alpha</fullName>
    </submittedName>
</protein>
<dbReference type="CDD" id="cd14826">
    <property type="entry name" value="SR_alpha_SRX"/>
    <property type="match status" value="1"/>
</dbReference>
<evidence type="ECO:0000256" key="4">
    <source>
        <dbReference type="ARBA" id="ARBA00022824"/>
    </source>
</evidence>
<dbReference type="SUPFAM" id="SSF52540">
    <property type="entry name" value="P-loop containing nucleoside triphosphate hydrolases"/>
    <property type="match status" value="1"/>
</dbReference>
<dbReference type="PANTHER" id="PTHR43134:SF1">
    <property type="entry name" value="SIGNAL RECOGNITION PARTICLE RECEPTOR SUBUNIT ALPHA"/>
    <property type="match status" value="1"/>
</dbReference>
<comment type="subcellular location">
    <subcellularLocation>
        <location evidence="1">Endoplasmic reticulum membrane</location>
        <topology evidence="1">Peripheral membrane protein</topology>
        <orientation evidence="1">Cytoplasmic side</orientation>
    </subcellularLocation>
</comment>